<dbReference type="InterPro" id="IPR019546">
    <property type="entry name" value="TAT_signal_bac_arc"/>
</dbReference>
<evidence type="ECO:0000259" key="1">
    <source>
        <dbReference type="Pfam" id="PF00496"/>
    </source>
</evidence>
<evidence type="ECO:0000313" key="2">
    <source>
        <dbReference type="EMBL" id="MCR9036631.1"/>
    </source>
</evidence>
<dbReference type="InterPro" id="IPR000914">
    <property type="entry name" value="SBP_5_dom"/>
</dbReference>
<dbReference type="InterPro" id="IPR006311">
    <property type="entry name" value="TAT_signal"/>
</dbReference>
<dbReference type="Pfam" id="PF10518">
    <property type="entry name" value="TAT_signal"/>
    <property type="match status" value="1"/>
</dbReference>
<dbReference type="InterPro" id="IPR039424">
    <property type="entry name" value="SBP_5"/>
</dbReference>
<dbReference type="Pfam" id="PF00496">
    <property type="entry name" value="SBP_bac_5"/>
    <property type="match status" value="1"/>
</dbReference>
<reference evidence="2 3" key="1">
    <citation type="submission" date="2022-08" db="EMBL/GenBank/DDBJ databases">
        <title>Tractidigestivibacter montrealensis type strain KD21.</title>
        <authorList>
            <person name="Diop K."/>
            <person name="Richard C."/>
            <person name="Routy B."/>
        </authorList>
    </citation>
    <scope>NUCLEOTIDE SEQUENCE [LARGE SCALE GENOMIC DNA]</scope>
    <source>
        <strain evidence="2 3">KD21</strain>
    </source>
</reference>
<comment type="caution">
    <text evidence="2">The sequence shown here is derived from an EMBL/GenBank/DDBJ whole genome shotgun (WGS) entry which is preliminary data.</text>
</comment>
<dbReference type="SUPFAM" id="SSF53850">
    <property type="entry name" value="Periplasmic binding protein-like II"/>
    <property type="match status" value="1"/>
</dbReference>
<dbReference type="CDD" id="cd00995">
    <property type="entry name" value="PBP2_NikA_DppA_OppA_like"/>
    <property type="match status" value="1"/>
</dbReference>
<dbReference type="EMBL" id="JANSKA010000004">
    <property type="protein sequence ID" value="MCR9036631.1"/>
    <property type="molecule type" value="Genomic_DNA"/>
</dbReference>
<dbReference type="PANTHER" id="PTHR30290">
    <property type="entry name" value="PERIPLASMIC BINDING COMPONENT OF ABC TRANSPORTER"/>
    <property type="match status" value="1"/>
</dbReference>
<sequence>MGHSMDRRTFIKGGAAAMAAAGLGACGQRSSSSGESSSGEAASGGTINYAITNPTSIDPFDIEEFNGAAVASQLFDQLTVYDYDTEELKPSVAESWESSDDAATWTFHIKQGLKFHDGTDVTAKSFQYAWNRICNPKTTTAPSVVSYHLAMVKGYEDVVNGNVEELEGLSCPDDYTLKVELTGPYADFPFVVCCTPLSPIPDCAKDNYDTYSKAPVGNGPFQMDGTWNDGQYINMKRYEDYAGDNPAKVDAVHFNIYKDTDTAFREFEAGNLDLCDVPAGRVKETVEKYGQSDDGYTGTPNKQTMVGEVLYTEYLAYNVNDPFLSDKRVRQAMSLAINRQNLCDTLYEGFAQPAGDIVPPGIKGNDETTWQYCAYDVDKAGQLLDEAGYPAGSDGMRGIDLTIMVSSSNKTNEFEVLQGDWKAVGINVTIDQKEYASMLDDYVAGTFQLGSRGWTADYPIMDNFLQPLMYTGVGDNVSHYSSAEFDAKLDEARKTVDEDKRVELMHEADAIAAEDMPIIPMLHKTLNKVTSNKFTGIKVDAARLPELRDATPAQ</sequence>
<dbReference type="Proteomes" id="UP001204320">
    <property type="component" value="Unassembled WGS sequence"/>
</dbReference>
<proteinExistence type="predicted"/>
<accession>A0ABT1Z8U0</accession>
<dbReference type="PIRSF" id="PIRSF002741">
    <property type="entry name" value="MppA"/>
    <property type="match status" value="1"/>
</dbReference>
<dbReference type="NCBIfam" id="TIGR01409">
    <property type="entry name" value="TAT_signal_seq"/>
    <property type="match status" value="1"/>
</dbReference>
<dbReference type="InterPro" id="IPR030678">
    <property type="entry name" value="Peptide/Ni-bd"/>
</dbReference>
<dbReference type="PANTHER" id="PTHR30290:SF83">
    <property type="entry name" value="ABC TRANSPORTER SUBSTRATE-BINDING PROTEIN"/>
    <property type="match status" value="1"/>
</dbReference>
<dbReference type="PROSITE" id="PS51318">
    <property type="entry name" value="TAT"/>
    <property type="match status" value="1"/>
</dbReference>
<dbReference type="Gene3D" id="3.40.190.10">
    <property type="entry name" value="Periplasmic binding protein-like II"/>
    <property type="match status" value="1"/>
</dbReference>
<gene>
    <name evidence="2" type="ORF">NVS32_06665</name>
</gene>
<dbReference type="RefSeq" id="WP_258499121.1">
    <property type="nucleotide sequence ID" value="NZ_JANSKA010000004.1"/>
</dbReference>
<organism evidence="2 3">
    <name type="scientific">Tractidigestivibacter montrealensis</name>
    <dbReference type="NCBI Taxonomy" id="2972466"/>
    <lineage>
        <taxon>Bacteria</taxon>
        <taxon>Bacillati</taxon>
        <taxon>Actinomycetota</taxon>
        <taxon>Coriobacteriia</taxon>
        <taxon>Coriobacteriales</taxon>
        <taxon>Atopobiaceae</taxon>
        <taxon>Tractidigestivibacter</taxon>
    </lineage>
</organism>
<keyword evidence="3" id="KW-1185">Reference proteome</keyword>
<dbReference type="PROSITE" id="PS51257">
    <property type="entry name" value="PROKAR_LIPOPROTEIN"/>
    <property type="match status" value="1"/>
</dbReference>
<dbReference type="Gene3D" id="3.10.105.10">
    <property type="entry name" value="Dipeptide-binding Protein, Domain 3"/>
    <property type="match status" value="1"/>
</dbReference>
<protein>
    <submittedName>
        <fullName evidence="2">ABC transporter substrate-binding protein</fullName>
    </submittedName>
</protein>
<evidence type="ECO:0000313" key="3">
    <source>
        <dbReference type="Proteomes" id="UP001204320"/>
    </source>
</evidence>
<name>A0ABT1Z8U0_9ACTN</name>
<dbReference type="Gene3D" id="3.90.76.10">
    <property type="entry name" value="Dipeptide-binding Protein, Domain 1"/>
    <property type="match status" value="1"/>
</dbReference>
<feature type="domain" description="Solute-binding protein family 5" evidence="1">
    <location>
        <begin position="87"/>
        <end position="472"/>
    </location>
</feature>